<evidence type="ECO:0000259" key="2">
    <source>
        <dbReference type="Pfam" id="PF08800"/>
    </source>
</evidence>
<dbReference type="Proteomes" id="UP001491088">
    <property type="component" value="Chromosome"/>
</dbReference>
<sequence>MNVELKNIKVSYQEKAWSSISKEITLSETLNIINSELLKGKIERLRKELENGNKDYYDNNKKSLPAVTFSATFQEKRRKDKLKDYNQILVIDIDKLSIEEMKIVGDALKNEPLVFSFWKSPSNKGYKGLIKLSFIEKFEKINTDFQHKYAFNLVSSYFLENHKIELDKSGSDITRLCFLSYDQKIIIKENIQEFKVENSNIPIETKKKKENNTTLKFSSNKDALHNSLNRNDPYDRRLMSNIIRYLNNKNQTITETYESWCKVAMAIANTFTFDVGRNYFVKLSKRDSNKFNEINCINFLINCYENRNGEVSFASIVFLANNKGYKTKYQKDNGVPKTEGESLE</sequence>
<dbReference type="Pfam" id="PF08707">
    <property type="entry name" value="PriCT_2"/>
    <property type="match status" value="1"/>
</dbReference>
<dbReference type="InterPro" id="IPR014819">
    <property type="entry name" value="PriCT_2"/>
</dbReference>
<evidence type="ECO:0000259" key="1">
    <source>
        <dbReference type="Pfam" id="PF08707"/>
    </source>
</evidence>
<dbReference type="Pfam" id="PF08800">
    <property type="entry name" value="BT4734-like_N"/>
    <property type="match status" value="1"/>
</dbReference>
<feature type="domain" description="Primase C-terminal 2" evidence="1">
    <location>
        <begin position="244"/>
        <end position="296"/>
    </location>
</feature>
<keyword evidence="4" id="KW-1185">Reference proteome</keyword>
<protein>
    <submittedName>
        <fullName evidence="3">BT4734/BF3469 family protein</fullName>
    </submittedName>
</protein>
<dbReference type="RefSeq" id="WP_340934264.1">
    <property type="nucleotide sequence ID" value="NZ_CP150496.1"/>
</dbReference>
<accession>A0ABZ2TTU7</accession>
<dbReference type="InterPro" id="IPR014907">
    <property type="entry name" value="BT4734-like_N"/>
</dbReference>
<reference evidence="3 4" key="1">
    <citation type="submission" date="2024-03" db="EMBL/GenBank/DDBJ databases">
        <authorList>
            <person name="Cao K."/>
        </authorList>
    </citation>
    <scope>NUCLEOTIDE SEQUENCE [LARGE SCALE GENOMIC DNA]</scope>
    <source>
        <strain evidence="3 4">MCCC 1K00696</strain>
    </source>
</reference>
<evidence type="ECO:0000313" key="3">
    <source>
        <dbReference type="EMBL" id="WYW56435.1"/>
    </source>
</evidence>
<dbReference type="EMBL" id="CP150496">
    <property type="protein sequence ID" value="WYW56435.1"/>
    <property type="molecule type" value="Genomic_DNA"/>
</dbReference>
<feature type="domain" description="BT4734-like N-terminal" evidence="2">
    <location>
        <begin position="60"/>
        <end position="185"/>
    </location>
</feature>
<gene>
    <name evidence="3" type="ORF">WG950_04040</name>
</gene>
<proteinExistence type="predicted"/>
<name>A0ABZ2TTU7_9FLAO</name>
<evidence type="ECO:0000313" key="4">
    <source>
        <dbReference type="Proteomes" id="UP001491088"/>
    </source>
</evidence>
<organism evidence="3 4">
    <name type="scientific">Polaribacter marinaquae</name>
    <dbReference type="NCBI Taxonomy" id="1642819"/>
    <lineage>
        <taxon>Bacteria</taxon>
        <taxon>Pseudomonadati</taxon>
        <taxon>Bacteroidota</taxon>
        <taxon>Flavobacteriia</taxon>
        <taxon>Flavobacteriales</taxon>
        <taxon>Flavobacteriaceae</taxon>
    </lineage>
</organism>